<protein>
    <submittedName>
        <fullName evidence="1">Uncharacterized protein</fullName>
    </submittedName>
</protein>
<reference evidence="1 2" key="1">
    <citation type="journal article" date="2011" name="J. Bacteriol.">
        <title>Genome sequence of 'Pedosphaera parvula' Ellin514, an aerobic Verrucomicrobial isolate from pasture soil.</title>
        <authorList>
            <person name="Kant R."/>
            <person name="van Passel M.W."/>
            <person name="Sangwan P."/>
            <person name="Palva A."/>
            <person name="Lucas S."/>
            <person name="Copeland A."/>
            <person name="Lapidus A."/>
            <person name="Glavina Del Rio T."/>
            <person name="Dalin E."/>
            <person name="Tice H."/>
            <person name="Bruce D."/>
            <person name="Goodwin L."/>
            <person name="Pitluck S."/>
            <person name="Chertkov O."/>
            <person name="Larimer F.W."/>
            <person name="Land M.L."/>
            <person name="Hauser L."/>
            <person name="Brettin T.S."/>
            <person name="Detter J.C."/>
            <person name="Han S."/>
            <person name="de Vos W.M."/>
            <person name="Janssen P.H."/>
            <person name="Smidt H."/>
        </authorList>
    </citation>
    <scope>NUCLEOTIDE SEQUENCE [LARGE SCALE GENOMIC DNA]</scope>
    <source>
        <strain evidence="1 2">Ellin514</strain>
    </source>
</reference>
<name>B9XF98_PEDPL</name>
<organism evidence="1 2">
    <name type="scientific">Pedosphaera parvula (strain Ellin514)</name>
    <dbReference type="NCBI Taxonomy" id="320771"/>
    <lineage>
        <taxon>Bacteria</taxon>
        <taxon>Pseudomonadati</taxon>
        <taxon>Verrucomicrobiota</taxon>
        <taxon>Pedosphaerae</taxon>
        <taxon>Pedosphaerales</taxon>
        <taxon>Pedosphaeraceae</taxon>
        <taxon>Pedosphaera</taxon>
    </lineage>
</organism>
<sequence precursor="true">MNLIKPINKARSSRSAFTFIEVMVGMAIMLVLFTSLFAGLTMGLSVTQMSRENLRATQIITDKLEGLRLYTWGQLTDPSYLNTSFANYFFETNNIQSTNSQGNGIIYTGTITVTNFPFATSYTTNCRLVTVTVGWSSGGVDHSRSMVTVYSEKGLQNYVIYGN</sequence>
<dbReference type="Pfam" id="PF07963">
    <property type="entry name" value="N_methyl"/>
    <property type="match status" value="1"/>
</dbReference>
<accession>B9XF98</accession>
<dbReference type="EMBL" id="ABOX02000009">
    <property type="protein sequence ID" value="EEF61596.1"/>
    <property type="molecule type" value="Genomic_DNA"/>
</dbReference>
<dbReference type="AlphaFoldDB" id="B9XF98"/>
<evidence type="ECO:0000313" key="2">
    <source>
        <dbReference type="Proteomes" id="UP000003688"/>
    </source>
</evidence>
<proteinExistence type="predicted"/>
<dbReference type="STRING" id="320771.Cflav_PD4275"/>
<dbReference type="NCBIfam" id="TIGR02532">
    <property type="entry name" value="IV_pilin_GFxxxE"/>
    <property type="match status" value="1"/>
</dbReference>
<comment type="caution">
    <text evidence="1">The sequence shown here is derived from an EMBL/GenBank/DDBJ whole genome shotgun (WGS) entry which is preliminary data.</text>
</comment>
<dbReference type="InterPro" id="IPR012902">
    <property type="entry name" value="N_methyl_site"/>
</dbReference>
<evidence type="ECO:0000313" key="1">
    <source>
        <dbReference type="EMBL" id="EEF61596.1"/>
    </source>
</evidence>
<keyword evidence="2" id="KW-1185">Reference proteome</keyword>
<dbReference type="Proteomes" id="UP000003688">
    <property type="component" value="Unassembled WGS sequence"/>
</dbReference>
<dbReference type="RefSeq" id="WP_007414488.1">
    <property type="nucleotide sequence ID" value="NZ_ABOX02000009.1"/>
</dbReference>
<gene>
    <name evidence="1" type="ORF">Cflav_PD4275</name>
</gene>